<keyword evidence="1" id="KW-0472">Membrane</keyword>
<dbReference type="AlphaFoldDB" id="A0A370DIJ0"/>
<accession>A0A370DIJ0</accession>
<comment type="caution">
    <text evidence="2">The sequence shown here is derived from an EMBL/GenBank/DDBJ whole genome shotgun (WGS) entry which is preliminary data.</text>
</comment>
<evidence type="ECO:0000256" key="1">
    <source>
        <dbReference type="SAM" id="Phobius"/>
    </source>
</evidence>
<reference evidence="2 3" key="1">
    <citation type="journal article" date="2018" name="ISME J.">
        <title>Endosymbiont genomes yield clues of tubeworm success.</title>
        <authorList>
            <person name="Li Y."/>
            <person name="Liles M.R."/>
            <person name="Halanych K.M."/>
        </authorList>
    </citation>
    <scope>NUCLEOTIDE SEQUENCE [LARGE SCALE GENOMIC DNA]</scope>
    <source>
        <strain evidence="2">A1464</strain>
    </source>
</reference>
<evidence type="ECO:0000313" key="2">
    <source>
        <dbReference type="EMBL" id="RDH84107.1"/>
    </source>
</evidence>
<keyword evidence="1" id="KW-1133">Transmembrane helix</keyword>
<evidence type="ECO:0000313" key="3">
    <source>
        <dbReference type="Proteomes" id="UP000254266"/>
    </source>
</evidence>
<keyword evidence="1" id="KW-0812">Transmembrane</keyword>
<organism evidence="2 3">
    <name type="scientific">endosymbiont of Galathealinum brachiosum</name>
    <dbReference type="NCBI Taxonomy" id="2200906"/>
    <lineage>
        <taxon>Bacteria</taxon>
        <taxon>Pseudomonadati</taxon>
        <taxon>Pseudomonadota</taxon>
        <taxon>Gammaproteobacteria</taxon>
        <taxon>sulfur-oxidizing symbionts</taxon>
    </lineage>
</organism>
<evidence type="ECO:0008006" key="4">
    <source>
        <dbReference type="Google" id="ProtNLM"/>
    </source>
</evidence>
<name>A0A370DIJ0_9GAMM</name>
<proteinExistence type="predicted"/>
<dbReference type="Proteomes" id="UP000254266">
    <property type="component" value="Unassembled WGS sequence"/>
</dbReference>
<sequence>MTAQRMVFLTAAGLIFSGTWLNGVNYNNYGYWMLYGTAGLLFFAFLTGICPGLLFWKKIGFK</sequence>
<dbReference type="EMBL" id="QFXC01000008">
    <property type="protein sequence ID" value="RDH84107.1"/>
    <property type="molecule type" value="Genomic_DNA"/>
</dbReference>
<keyword evidence="3" id="KW-1185">Reference proteome</keyword>
<feature type="transmembrane region" description="Helical" evidence="1">
    <location>
        <begin position="33"/>
        <end position="56"/>
    </location>
</feature>
<protein>
    <recommendedName>
        <fullName evidence="4">DUF2892 domain-containing protein</fullName>
    </recommendedName>
</protein>
<gene>
    <name evidence="2" type="ORF">DIZ80_08220</name>
</gene>